<dbReference type="Proteomes" id="UP000317243">
    <property type="component" value="Unassembled WGS sequence"/>
</dbReference>
<organism evidence="3 4">
    <name type="scientific">Thalassoglobus neptunius</name>
    <dbReference type="NCBI Taxonomy" id="1938619"/>
    <lineage>
        <taxon>Bacteria</taxon>
        <taxon>Pseudomonadati</taxon>
        <taxon>Planctomycetota</taxon>
        <taxon>Planctomycetia</taxon>
        <taxon>Planctomycetales</taxon>
        <taxon>Planctomycetaceae</taxon>
        <taxon>Thalassoglobus</taxon>
    </lineage>
</organism>
<feature type="transmembrane region" description="Helical" evidence="1">
    <location>
        <begin position="28"/>
        <end position="51"/>
    </location>
</feature>
<dbReference type="PROSITE" id="PS00409">
    <property type="entry name" value="PROKAR_NTER_METHYL"/>
    <property type="match status" value="1"/>
</dbReference>
<evidence type="ECO:0000313" key="4">
    <source>
        <dbReference type="Proteomes" id="UP000317243"/>
    </source>
</evidence>
<accession>A0A5C5WX46</accession>
<dbReference type="PANTHER" id="PTHR30093:SF2">
    <property type="entry name" value="TYPE II SECRETION SYSTEM PROTEIN H"/>
    <property type="match status" value="1"/>
</dbReference>
<keyword evidence="4" id="KW-1185">Reference proteome</keyword>
<dbReference type="Pfam" id="PF07596">
    <property type="entry name" value="SBP_bac_10"/>
    <property type="match status" value="1"/>
</dbReference>
<evidence type="ECO:0000313" key="3">
    <source>
        <dbReference type="EMBL" id="TWT55297.1"/>
    </source>
</evidence>
<keyword evidence="1" id="KW-0812">Transmembrane</keyword>
<reference evidence="3 4" key="1">
    <citation type="submission" date="2019-02" db="EMBL/GenBank/DDBJ databases">
        <title>Deep-cultivation of Planctomycetes and their phenomic and genomic characterization uncovers novel biology.</title>
        <authorList>
            <person name="Wiegand S."/>
            <person name="Jogler M."/>
            <person name="Boedeker C."/>
            <person name="Pinto D."/>
            <person name="Vollmers J."/>
            <person name="Rivas-Marin E."/>
            <person name="Kohn T."/>
            <person name="Peeters S.H."/>
            <person name="Heuer A."/>
            <person name="Rast P."/>
            <person name="Oberbeckmann S."/>
            <person name="Bunk B."/>
            <person name="Jeske O."/>
            <person name="Meyerdierks A."/>
            <person name="Storesund J.E."/>
            <person name="Kallscheuer N."/>
            <person name="Luecker S."/>
            <person name="Lage O.M."/>
            <person name="Pohl T."/>
            <person name="Merkel B.J."/>
            <person name="Hornburger P."/>
            <person name="Mueller R.-W."/>
            <person name="Bruemmer F."/>
            <person name="Labrenz M."/>
            <person name="Spormann A.M."/>
            <person name="Op Den Camp H."/>
            <person name="Overmann J."/>
            <person name="Amann R."/>
            <person name="Jetten M.S.M."/>
            <person name="Mascher T."/>
            <person name="Medema M.H."/>
            <person name="Devos D.P."/>
            <person name="Kaster A.-K."/>
            <person name="Ovreas L."/>
            <person name="Rohde M."/>
            <person name="Galperin M.Y."/>
            <person name="Jogler C."/>
        </authorList>
    </citation>
    <scope>NUCLEOTIDE SEQUENCE [LARGE SCALE GENOMIC DNA]</scope>
    <source>
        <strain evidence="3 4">KOR42</strain>
    </source>
</reference>
<dbReference type="NCBIfam" id="TIGR02532">
    <property type="entry name" value="IV_pilin_GFxxxE"/>
    <property type="match status" value="1"/>
</dbReference>
<comment type="caution">
    <text evidence="3">The sequence shown here is derived from an EMBL/GenBank/DDBJ whole genome shotgun (WGS) entry which is preliminary data.</text>
</comment>
<protein>
    <submittedName>
        <fullName evidence="3">Putative major pilin subunit</fullName>
    </submittedName>
</protein>
<feature type="domain" description="DUF1559" evidence="2">
    <location>
        <begin position="52"/>
        <end position="92"/>
    </location>
</feature>
<name>A0A5C5WX46_9PLAN</name>
<evidence type="ECO:0000259" key="2">
    <source>
        <dbReference type="Pfam" id="PF07596"/>
    </source>
</evidence>
<dbReference type="SUPFAM" id="SSF54523">
    <property type="entry name" value="Pili subunits"/>
    <property type="match status" value="1"/>
</dbReference>
<dbReference type="RefSeq" id="WP_231740923.1">
    <property type="nucleotide sequence ID" value="NZ_SIHI01000005.1"/>
</dbReference>
<keyword evidence="1" id="KW-0472">Membrane</keyword>
<sequence>MWTHLVPRLRRGLPRSSYAHKVATQRGFTLIELLVVIAIIAILIALLLPAVQQAREAARRTQCRNRLKQIVLALHNYADVHYEMMMPYVIEDTERLNYLTNFSGGQGTAQFWFGVVDYDETDVAKQLDYTKGPLASYMETSYSSFQCPNFGPPQMDTVRFGRPASGFAFNGYELSRSSGISWDPPTYAAQPSRQPATRRFRDVVSMSQTIAFADSAQVKMTSFSPPQFSFEENWILDAPSRNFPNTHFRHSDSANVAFLDGHVETFGRNFSIQVPGPNFVLQEQADLMEEKRLGHVTDGDPDNPDKFYDRK</sequence>
<dbReference type="InterPro" id="IPR011453">
    <property type="entry name" value="DUF1559"/>
</dbReference>
<keyword evidence="1" id="KW-1133">Transmembrane helix</keyword>
<gene>
    <name evidence="3" type="ORF">KOR42_29250</name>
</gene>
<dbReference type="PANTHER" id="PTHR30093">
    <property type="entry name" value="GENERAL SECRETION PATHWAY PROTEIN G"/>
    <property type="match status" value="1"/>
</dbReference>
<evidence type="ECO:0000256" key="1">
    <source>
        <dbReference type="SAM" id="Phobius"/>
    </source>
</evidence>
<dbReference type="InterPro" id="IPR012902">
    <property type="entry name" value="N_methyl_site"/>
</dbReference>
<dbReference type="Pfam" id="PF07963">
    <property type="entry name" value="N_methyl"/>
    <property type="match status" value="1"/>
</dbReference>
<dbReference type="EMBL" id="SIHI01000005">
    <property type="protein sequence ID" value="TWT55297.1"/>
    <property type="molecule type" value="Genomic_DNA"/>
</dbReference>
<dbReference type="Gene3D" id="3.30.700.10">
    <property type="entry name" value="Glycoprotein, Type 4 Pilin"/>
    <property type="match status" value="1"/>
</dbReference>
<dbReference type="AlphaFoldDB" id="A0A5C5WX46"/>
<dbReference type="InterPro" id="IPR045584">
    <property type="entry name" value="Pilin-like"/>
</dbReference>
<proteinExistence type="predicted"/>